<proteinExistence type="inferred from homology"/>
<keyword evidence="4" id="KW-0804">Transcription</keyword>
<dbReference type="Pfam" id="PF00126">
    <property type="entry name" value="HTH_1"/>
    <property type="match status" value="1"/>
</dbReference>
<dbReference type="InterPro" id="IPR005119">
    <property type="entry name" value="LysR_subst-bd"/>
</dbReference>
<gene>
    <name evidence="6" type="ORF">SAMN06297251_13314</name>
</gene>
<organism evidence="6 7">
    <name type="scientific">Fulvimarina manganoxydans</name>
    <dbReference type="NCBI Taxonomy" id="937218"/>
    <lineage>
        <taxon>Bacteria</taxon>
        <taxon>Pseudomonadati</taxon>
        <taxon>Pseudomonadota</taxon>
        <taxon>Alphaproteobacteria</taxon>
        <taxon>Hyphomicrobiales</taxon>
        <taxon>Aurantimonadaceae</taxon>
        <taxon>Fulvimarina</taxon>
    </lineage>
</organism>
<dbReference type="Pfam" id="PF03466">
    <property type="entry name" value="LysR_substrate"/>
    <property type="match status" value="1"/>
</dbReference>
<dbReference type="STRING" id="937218.SAMN06297251_13314"/>
<dbReference type="SUPFAM" id="SSF46785">
    <property type="entry name" value="Winged helix' DNA-binding domain"/>
    <property type="match status" value="1"/>
</dbReference>
<dbReference type="InterPro" id="IPR058163">
    <property type="entry name" value="LysR-type_TF_proteobact-type"/>
</dbReference>
<dbReference type="FunFam" id="1.10.10.10:FF:000001">
    <property type="entry name" value="LysR family transcriptional regulator"/>
    <property type="match status" value="1"/>
</dbReference>
<evidence type="ECO:0000313" key="7">
    <source>
        <dbReference type="Proteomes" id="UP000192656"/>
    </source>
</evidence>
<dbReference type="Gene3D" id="1.10.10.10">
    <property type="entry name" value="Winged helix-like DNA-binding domain superfamily/Winged helix DNA-binding domain"/>
    <property type="match status" value="1"/>
</dbReference>
<keyword evidence="3" id="KW-0238">DNA-binding</keyword>
<evidence type="ECO:0000256" key="2">
    <source>
        <dbReference type="ARBA" id="ARBA00023015"/>
    </source>
</evidence>
<dbReference type="RefSeq" id="WP_084412879.1">
    <property type="nucleotide sequence ID" value="NZ_FWXR01000033.1"/>
</dbReference>
<evidence type="ECO:0000256" key="4">
    <source>
        <dbReference type="ARBA" id="ARBA00023163"/>
    </source>
</evidence>
<evidence type="ECO:0000259" key="5">
    <source>
        <dbReference type="PROSITE" id="PS50931"/>
    </source>
</evidence>
<dbReference type="GO" id="GO:0003700">
    <property type="term" value="F:DNA-binding transcription factor activity"/>
    <property type="evidence" value="ECO:0007669"/>
    <property type="project" value="InterPro"/>
</dbReference>
<dbReference type="EMBL" id="FWXR01000033">
    <property type="protein sequence ID" value="SMD12827.1"/>
    <property type="molecule type" value="Genomic_DNA"/>
</dbReference>
<dbReference type="PANTHER" id="PTHR30537:SF3">
    <property type="entry name" value="TRANSCRIPTIONAL REGULATORY PROTEIN"/>
    <property type="match status" value="1"/>
</dbReference>
<evidence type="ECO:0000256" key="1">
    <source>
        <dbReference type="ARBA" id="ARBA00009437"/>
    </source>
</evidence>
<dbReference type="Gene3D" id="3.40.190.290">
    <property type="match status" value="1"/>
</dbReference>
<dbReference type="PANTHER" id="PTHR30537">
    <property type="entry name" value="HTH-TYPE TRANSCRIPTIONAL REGULATOR"/>
    <property type="match status" value="1"/>
</dbReference>
<keyword evidence="2" id="KW-0805">Transcription regulation</keyword>
<dbReference type="AlphaFoldDB" id="A0A1W2ET05"/>
<dbReference type="InterPro" id="IPR000847">
    <property type="entry name" value="LysR_HTH_N"/>
</dbReference>
<protein>
    <submittedName>
        <fullName evidence="6">Transcriptional regulator, LysR family</fullName>
    </submittedName>
</protein>
<sequence>MTGTPLYTWDDLQYFLAVARTGQLSTAARHLRSSHATVARRIERLEYALKVKLFERNPRGYVLTSIGRRLVETAETIERAANELQSEIGGEAGTQRGSVRLSALEGFGNFFLMPRLPDFLKAYPNITLELVTIQQIMSLARREADITIVLEPPKIGLYVSELLGDYDLAIFASKAYLEAAGPIKSREDIPDHPFIGYIEDMIFSPSLDYLSEIHPRLRANFQSSSIHAQLSAVRSGFGLSVLPFFMTRLYPDLVQVLPEIHLRRSLWVMCHRDIEAVPRVRLVVDFLKETVRSNRELLMR</sequence>
<reference evidence="6 7" key="1">
    <citation type="submission" date="2017-04" db="EMBL/GenBank/DDBJ databases">
        <authorList>
            <person name="Afonso C.L."/>
            <person name="Miller P.J."/>
            <person name="Scott M.A."/>
            <person name="Spackman E."/>
            <person name="Goraichik I."/>
            <person name="Dimitrov K.M."/>
            <person name="Suarez D.L."/>
            <person name="Swayne D.E."/>
        </authorList>
    </citation>
    <scope>NUCLEOTIDE SEQUENCE [LARGE SCALE GENOMIC DNA]</scope>
    <source>
        <strain evidence="6 7">CGMCC 1.10972</strain>
    </source>
</reference>
<dbReference type="Proteomes" id="UP000192656">
    <property type="component" value="Unassembled WGS sequence"/>
</dbReference>
<dbReference type="GO" id="GO:0006351">
    <property type="term" value="P:DNA-templated transcription"/>
    <property type="evidence" value="ECO:0007669"/>
    <property type="project" value="TreeGrafter"/>
</dbReference>
<accession>A0A1W2ET05</accession>
<name>A0A1W2ET05_9HYPH</name>
<dbReference type="SUPFAM" id="SSF53850">
    <property type="entry name" value="Periplasmic binding protein-like II"/>
    <property type="match status" value="1"/>
</dbReference>
<dbReference type="OrthoDB" id="9787460at2"/>
<dbReference type="InterPro" id="IPR036388">
    <property type="entry name" value="WH-like_DNA-bd_sf"/>
</dbReference>
<dbReference type="GO" id="GO:0043565">
    <property type="term" value="F:sequence-specific DNA binding"/>
    <property type="evidence" value="ECO:0007669"/>
    <property type="project" value="TreeGrafter"/>
</dbReference>
<keyword evidence="7" id="KW-1185">Reference proteome</keyword>
<dbReference type="InterPro" id="IPR036390">
    <property type="entry name" value="WH_DNA-bd_sf"/>
</dbReference>
<feature type="domain" description="HTH lysR-type" evidence="5">
    <location>
        <begin position="7"/>
        <end position="64"/>
    </location>
</feature>
<comment type="similarity">
    <text evidence="1">Belongs to the LysR transcriptional regulatory family.</text>
</comment>
<evidence type="ECO:0000313" key="6">
    <source>
        <dbReference type="EMBL" id="SMD12827.1"/>
    </source>
</evidence>
<dbReference type="PROSITE" id="PS50931">
    <property type="entry name" value="HTH_LYSR"/>
    <property type="match status" value="1"/>
</dbReference>
<evidence type="ECO:0000256" key="3">
    <source>
        <dbReference type="ARBA" id="ARBA00023125"/>
    </source>
</evidence>